<dbReference type="PANTHER" id="PTHR30349:SF64">
    <property type="entry name" value="PROPHAGE INTEGRASE INTD-RELATED"/>
    <property type="match status" value="1"/>
</dbReference>
<dbReference type="CDD" id="cd01189">
    <property type="entry name" value="INT_ICEBs1_C_like"/>
    <property type="match status" value="1"/>
</dbReference>
<comment type="function">
    <text evidence="1">Site-specific tyrosine recombinase, which acts by catalyzing the cutting and rejoining of the recombining DNA molecules.</text>
</comment>
<protein>
    <submittedName>
        <fullName evidence="9">Site-specific integrase</fullName>
    </submittedName>
</protein>
<dbReference type="GO" id="GO:0006310">
    <property type="term" value="P:DNA recombination"/>
    <property type="evidence" value="ECO:0007669"/>
    <property type="project" value="UniProtKB-KW"/>
</dbReference>
<dbReference type="InterPro" id="IPR011010">
    <property type="entry name" value="DNA_brk_join_enz"/>
</dbReference>
<evidence type="ECO:0000259" key="8">
    <source>
        <dbReference type="PROSITE" id="PS51900"/>
    </source>
</evidence>
<dbReference type="Pfam" id="PF14659">
    <property type="entry name" value="Phage_int_SAM_3"/>
    <property type="match status" value="1"/>
</dbReference>
<evidence type="ECO:0000256" key="2">
    <source>
        <dbReference type="ARBA" id="ARBA00008857"/>
    </source>
</evidence>
<dbReference type="InterPro" id="IPR010998">
    <property type="entry name" value="Integrase_recombinase_N"/>
</dbReference>
<dbReference type="EMBL" id="JACOPN010000003">
    <property type="protein sequence ID" value="MBC5716890.1"/>
    <property type="molecule type" value="Genomic_DNA"/>
</dbReference>
<dbReference type="InterPro" id="IPR050090">
    <property type="entry name" value="Tyrosine_recombinase_XerCD"/>
</dbReference>
<dbReference type="PROSITE" id="PS51898">
    <property type="entry name" value="TYR_RECOMBINASE"/>
    <property type="match status" value="1"/>
</dbReference>
<evidence type="ECO:0000259" key="7">
    <source>
        <dbReference type="PROSITE" id="PS51898"/>
    </source>
</evidence>
<dbReference type="InterPro" id="IPR004107">
    <property type="entry name" value="Integrase_SAM-like_N"/>
</dbReference>
<evidence type="ECO:0000256" key="4">
    <source>
        <dbReference type="ARBA" id="ARBA00023125"/>
    </source>
</evidence>
<dbReference type="InterPro" id="IPR002104">
    <property type="entry name" value="Integrase_catalytic"/>
</dbReference>
<evidence type="ECO:0000313" key="9">
    <source>
        <dbReference type="EMBL" id="MBC5716890.1"/>
    </source>
</evidence>
<dbReference type="Gene3D" id="1.10.443.10">
    <property type="entry name" value="Intergrase catalytic core"/>
    <property type="match status" value="1"/>
</dbReference>
<evidence type="ECO:0000256" key="3">
    <source>
        <dbReference type="ARBA" id="ARBA00022908"/>
    </source>
</evidence>
<dbReference type="SUPFAM" id="SSF56349">
    <property type="entry name" value="DNA breaking-rejoining enzymes"/>
    <property type="match status" value="1"/>
</dbReference>
<dbReference type="GO" id="GO:0003677">
    <property type="term" value="F:DNA binding"/>
    <property type="evidence" value="ECO:0007669"/>
    <property type="project" value="UniProtKB-UniRule"/>
</dbReference>
<dbReference type="GO" id="GO:0015074">
    <property type="term" value="P:DNA integration"/>
    <property type="evidence" value="ECO:0007669"/>
    <property type="project" value="UniProtKB-KW"/>
</dbReference>
<keyword evidence="5" id="KW-0233">DNA recombination</keyword>
<feature type="domain" description="Core-binding (CB)" evidence="8">
    <location>
        <begin position="74"/>
        <end position="169"/>
    </location>
</feature>
<keyword evidence="4 6" id="KW-0238">DNA-binding</keyword>
<evidence type="ECO:0000256" key="6">
    <source>
        <dbReference type="PROSITE-ProRule" id="PRU01248"/>
    </source>
</evidence>
<reference evidence="9" key="1">
    <citation type="submission" date="2020-08" db="EMBL/GenBank/DDBJ databases">
        <title>Genome public.</title>
        <authorList>
            <person name="Liu C."/>
            <person name="Sun Q."/>
        </authorList>
    </citation>
    <scope>NUCLEOTIDE SEQUENCE</scope>
    <source>
        <strain evidence="9">BX5</strain>
    </source>
</reference>
<keyword evidence="3" id="KW-0229">DNA integration</keyword>
<gene>
    <name evidence="9" type="ORF">H8S55_06125</name>
</gene>
<evidence type="ECO:0000256" key="1">
    <source>
        <dbReference type="ARBA" id="ARBA00003283"/>
    </source>
</evidence>
<sequence>MAGRQRANGEGSIRERYPGCWEGRYTAGYDILTGKRIQKGVFAKTRKECTAKLARAIQQDTGPYYRKGKGYDSQPLSTWIRLWFDSYTKPNLRPSSADGYRSMIENHIIPVLGHIQLSKLSSIQIQRFYNDLHTHGRLDNHGNRKYEPLSASTVKHIHAVLSGALKQAVKERIIPFNPCDNCKIPKREKKEMHVLPQDKIGAYLDEAKRLGVYALFYLELTSGLRRGELLGLEWADLNPETRMLTVNKQLTRSGGELCISVPKTENSIRTIALPENTVALLIDEHNKHPDSPLMFWCPRTNGYWSPDSLRHLHKQMLAAAGVDESVRFHDLRHTFSTLAIQSGVDAKTVAGMLGHYSAAFTLDTYTHVTEQMKRGAAEKIGVFMNASVNVQVNVVHSPSAVVRGDYESDLANCLNPSNSTDLDPTSQ</sequence>
<name>A0A8J6IXS9_9FIRM</name>
<evidence type="ECO:0000313" key="10">
    <source>
        <dbReference type="Proteomes" id="UP000602260"/>
    </source>
</evidence>
<dbReference type="Proteomes" id="UP000602260">
    <property type="component" value="Unassembled WGS sequence"/>
</dbReference>
<proteinExistence type="inferred from homology"/>
<dbReference type="Gene3D" id="1.10.150.130">
    <property type="match status" value="1"/>
</dbReference>
<keyword evidence="10" id="KW-1185">Reference proteome</keyword>
<comment type="similarity">
    <text evidence="2">Belongs to the 'phage' integrase family.</text>
</comment>
<dbReference type="InterPro" id="IPR013762">
    <property type="entry name" value="Integrase-like_cat_sf"/>
</dbReference>
<evidence type="ECO:0000256" key="5">
    <source>
        <dbReference type="ARBA" id="ARBA00023172"/>
    </source>
</evidence>
<comment type="caution">
    <text evidence="9">The sequence shown here is derived from an EMBL/GenBank/DDBJ whole genome shotgun (WGS) entry which is preliminary data.</text>
</comment>
<dbReference type="Pfam" id="PF00589">
    <property type="entry name" value="Phage_integrase"/>
    <property type="match status" value="1"/>
</dbReference>
<dbReference type="PANTHER" id="PTHR30349">
    <property type="entry name" value="PHAGE INTEGRASE-RELATED"/>
    <property type="match status" value="1"/>
</dbReference>
<dbReference type="AlphaFoldDB" id="A0A8J6IXS9"/>
<accession>A0A8J6IXS9</accession>
<dbReference type="PROSITE" id="PS51900">
    <property type="entry name" value="CB"/>
    <property type="match status" value="1"/>
</dbReference>
<feature type="domain" description="Tyr recombinase" evidence="7">
    <location>
        <begin position="190"/>
        <end position="378"/>
    </location>
</feature>
<dbReference type="InterPro" id="IPR044068">
    <property type="entry name" value="CB"/>
</dbReference>
<organism evidence="9 10">
    <name type="scientific">Flintibacter faecis</name>
    <dbReference type="NCBI Taxonomy" id="2763047"/>
    <lineage>
        <taxon>Bacteria</taxon>
        <taxon>Bacillati</taxon>
        <taxon>Bacillota</taxon>
        <taxon>Clostridia</taxon>
        <taxon>Eubacteriales</taxon>
        <taxon>Flintibacter</taxon>
    </lineage>
</organism>